<reference evidence="2" key="1">
    <citation type="submission" date="2006-10" db="EMBL/GenBank/DDBJ databases">
        <title>Complete sequence of Solibacter usitatus Ellin6076.</title>
        <authorList>
            <consortium name="US DOE Joint Genome Institute"/>
            <person name="Copeland A."/>
            <person name="Lucas S."/>
            <person name="Lapidus A."/>
            <person name="Barry K."/>
            <person name="Detter J.C."/>
            <person name="Glavina del Rio T."/>
            <person name="Hammon N."/>
            <person name="Israni S."/>
            <person name="Dalin E."/>
            <person name="Tice H."/>
            <person name="Pitluck S."/>
            <person name="Thompson L.S."/>
            <person name="Brettin T."/>
            <person name="Bruce D."/>
            <person name="Han C."/>
            <person name="Tapia R."/>
            <person name="Gilna P."/>
            <person name="Schmutz J."/>
            <person name="Larimer F."/>
            <person name="Land M."/>
            <person name="Hauser L."/>
            <person name="Kyrpides N."/>
            <person name="Mikhailova N."/>
            <person name="Janssen P.H."/>
            <person name="Kuske C.R."/>
            <person name="Richardson P."/>
        </authorList>
    </citation>
    <scope>NUCLEOTIDE SEQUENCE</scope>
    <source>
        <strain evidence="2">Ellin6076</strain>
    </source>
</reference>
<dbReference type="HOGENOM" id="CLU_2510940_0_0_0"/>
<accession>Q01XP5</accession>
<gene>
    <name evidence="2" type="ordered locus">Acid_4611</name>
</gene>
<protein>
    <submittedName>
        <fullName evidence="2">Uncharacterized protein</fullName>
    </submittedName>
</protein>
<evidence type="ECO:0000256" key="1">
    <source>
        <dbReference type="SAM" id="MobiDB-lite"/>
    </source>
</evidence>
<dbReference type="AlphaFoldDB" id="Q01XP5"/>
<proteinExistence type="predicted"/>
<dbReference type="InParanoid" id="Q01XP5"/>
<name>Q01XP5_SOLUE</name>
<feature type="compositionally biased region" description="Polar residues" evidence="1">
    <location>
        <begin position="57"/>
        <end position="68"/>
    </location>
</feature>
<dbReference type="STRING" id="234267.Acid_4611"/>
<dbReference type="KEGG" id="sus:Acid_4611"/>
<sequence length="85" mass="9567">MYRASPSTSRDRQEAVANLSLPLTAAFQPARSWFSSWRYSAALCLCEKISISRKAANPQSRKPANPQSDAKRTLASPFTFRKLYL</sequence>
<feature type="region of interest" description="Disordered" evidence="1">
    <location>
        <begin position="54"/>
        <end position="73"/>
    </location>
</feature>
<evidence type="ECO:0000313" key="2">
    <source>
        <dbReference type="EMBL" id="ABJ85570.1"/>
    </source>
</evidence>
<organism evidence="2">
    <name type="scientific">Solibacter usitatus (strain Ellin6076)</name>
    <dbReference type="NCBI Taxonomy" id="234267"/>
    <lineage>
        <taxon>Bacteria</taxon>
        <taxon>Pseudomonadati</taxon>
        <taxon>Acidobacteriota</taxon>
        <taxon>Terriglobia</taxon>
        <taxon>Bryobacterales</taxon>
        <taxon>Solibacteraceae</taxon>
        <taxon>Candidatus Solibacter</taxon>
    </lineage>
</organism>
<dbReference type="EMBL" id="CP000473">
    <property type="protein sequence ID" value="ABJ85570.1"/>
    <property type="molecule type" value="Genomic_DNA"/>
</dbReference>